<evidence type="ECO:0000313" key="1">
    <source>
        <dbReference type="EMBL" id="KIL59695.1"/>
    </source>
</evidence>
<protein>
    <submittedName>
        <fullName evidence="1">Uncharacterized protein</fullName>
    </submittedName>
</protein>
<dbReference type="HOGENOM" id="CLU_1073516_0_0_1"/>
<dbReference type="AlphaFoldDB" id="A0A0C2SA58"/>
<dbReference type="STRING" id="946122.A0A0C2SA58"/>
<evidence type="ECO:0000313" key="2">
    <source>
        <dbReference type="Proteomes" id="UP000054549"/>
    </source>
</evidence>
<sequence>MPRFRVNQFTRWKKLRVLRLKCELPKAKCLNILRDASSVEDCSLRLKDVELHHGQGSGHSTTENAIVSNLKILGLTFSSTTALWSFLDRLTFQNLHTLILIAQGSVNFQIRPLRDISRLLRHAQRIGSLRSLHIHQLNVDVDVSRVLERLPLLQVLEARCEKVTTHTAEKIGRGELGSGLRELHDWSYRNLHEFLQACELRRAVTQGQCPNSSGAIASFEKVSVRYSKGVTDCEQRIRELRKGGVEFEVFRGSGKVLFD</sequence>
<dbReference type="InParanoid" id="A0A0C2SA58"/>
<organism evidence="1 2">
    <name type="scientific">Amanita muscaria (strain Koide BX008)</name>
    <dbReference type="NCBI Taxonomy" id="946122"/>
    <lineage>
        <taxon>Eukaryota</taxon>
        <taxon>Fungi</taxon>
        <taxon>Dikarya</taxon>
        <taxon>Basidiomycota</taxon>
        <taxon>Agaricomycotina</taxon>
        <taxon>Agaricomycetes</taxon>
        <taxon>Agaricomycetidae</taxon>
        <taxon>Agaricales</taxon>
        <taxon>Pluteineae</taxon>
        <taxon>Amanitaceae</taxon>
        <taxon>Amanita</taxon>
    </lineage>
</organism>
<name>A0A0C2SA58_AMAMK</name>
<dbReference type="Proteomes" id="UP000054549">
    <property type="component" value="Unassembled WGS sequence"/>
</dbReference>
<proteinExistence type="predicted"/>
<dbReference type="EMBL" id="KN818311">
    <property type="protein sequence ID" value="KIL59695.1"/>
    <property type="molecule type" value="Genomic_DNA"/>
</dbReference>
<gene>
    <name evidence="1" type="ORF">M378DRAFT_26868</name>
</gene>
<reference evidence="1 2" key="1">
    <citation type="submission" date="2014-04" db="EMBL/GenBank/DDBJ databases">
        <title>Evolutionary Origins and Diversification of the Mycorrhizal Mutualists.</title>
        <authorList>
            <consortium name="DOE Joint Genome Institute"/>
            <consortium name="Mycorrhizal Genomics Consortium"/>
            <person name="Kohler A."/>
            <person name="Kuo A."/>
            <person name="Nagy L.G."/>
            <person name="Floudas D."/>
            <person name="Copeland A."/>
            <person name="Barry K.W."/>
            <person name="Cichocki N."/>
            <person name="Veneault-Fourrey C."/>
            <person name="LaButti K."/>
            <person name="Lindquist E.A."/>
            <person name="Lipzen A."/>
            <person name="Lundell T."/>
            <person name="Morin E."/>
            <person name="Murat C."/>
            <person name="Riley R."/>
            <person name="Ohm R."/>
            <person name="Sun H."/>
            <person name="Tunlid A."/>
            <person name="Henrissat B."/>
            <person name="Grigoriev I.V."/>
            <person name="Hibbett D.S."/>
            <person name="Martin F."/>
        </authorList>
    </citation>
    <scope>NUCLEOTIDE SEQUENCE [LARGE SCALE GENOMIC DNA]</scope>
    <source>
        <strain evidence="1 2">Koide BX008</strain>
    </source>
</reference>
<accession>A0A0C2SA58</accession>
<keyword evidence="2" id="KW-1185">Reference proteome</keyword>